<dbReference type="InterPro" id="IPR036812">
    <property type="entry name" value="NAD(P)_OxRdtase_dom_sf"/>
</dbReference>
<dbReference type="InterPro" id="IPR020471">
    <property type="entry name" value="AKR"/>
</dbReference>
<evidence type="ECO:0000259" key="8">
    <source>
        <dbReference type="Pfam" id="PF00248"/>
    </source>
</evidence>
<dbReference type="PANTHER" id="PTHR43827">
    <property type="entry name" value="2,5-DIKETO-D-GLUCONIC ACID REDUCTASE"/>
    <property type="match status" value="1"/>
</dbReference>
<dbReference type="AlphaFoldDB" id="A0A6B2NQY1"/>
<evidence type="ECO:0000256" key="4">
    <source>
        <dbReference type="ARBA" id="ARBA00049445"/>
    </source>
</evidence>
<dbReference type="GO" id="GO:0016616">
    <property type="term" value="F:oxidoreductase activity, acting on the CH-OH group of donors, NAD or NADP as acceptor"/>
    <property type="evidence" value="ECO:0007669"/>
    <property type="project" value="UniProtKB-ARBA"/>
</dbReference>
<comment type="caution">
    <text evidence="9">The sequence shown here is derived from an EMBL/GenBank/DDBJ whole genome shotgun (WGS) entry which is preliminary data.</text>
</comment>
<dbReference type="Pfam" id="PF00248">
    <property type="entry name" value="Aldo_ket_red"/>
    <property type="match status" value="1"/>
</dbReference>
<sequence>MTSTHNDTPNTAAGLPLVGFGTYLISDADAVAAVAAAIGAGYRHIDTAAGYYNEAGVGQGIRDGLSAAGLDRADVFVTTKLWPGNPAWGDAPKGYDETIAAFETSRAALRLDHVDLYLIHAPSGGSERVNEWRALVDLKEQGKARAIGVSNYTEAHIEEIRAAGLPMPEYNQIELHPWSQKPELLAFMAENGIAPIAYSSLVPLSTWRSEPGQASGKTAEMQAEGSDAGSPFKAMAAKYGVTEAQVLLRWGVQKGFAVLPKSLNPRRMRENMDLFGFVLDADDMALIETMDRGDGVAWATGDPRFMG</sequence>
<dbReference type="EMBL" id="JAAGOX010000011">
    <property type="protein sequence ID" value="NDW44977.1"/>
    <property type="molecule type" value="Genomic_DNA"/>
</dbReference>
<dbReference type="PRINTS" id="PR00069">
    <property type="entry name" value="ALDKETRDTASE"/>
</dbReference>
<feature type="binding site" evidence="6">
    <location>
        <position position="120"/>
    </location>
    <ligand>
        <name>substrate</name>
    </ligand>
</feature>
<comment type="catalytic activity">
    <reaction evidence="4">
        <text>hydroxyacetone + NADP(+) = methylglyoxal + NADPH + H(+)</text>
        <dbReference type="Rhea" id="RHEA:27986"/>
        <dbReference type="ChEBI" id="CHEBI:15378"/>
        <dbReference type="ChEBI" id="CHEBI:17158"/>
        <dbReference type="ChEBI" id="CHEBI:27957"/>
        <dbReference type="ChEBI" id="CHEBI:57783"/>
        <dbReference type="ChEBI" id="CHEBI:58349"/>
    </reaction>
</comment>
<keyword evidence="3" id="KW-0560">Oxidoreductase</keyword>
<evidence type="ECO:0000256" key="2">
    <source>
        <dbReference type="ARBA" id="ARBA00022857"/>
    </source>
</evidence>
<dbReference type="PROSITE" id="PS00062">
    <property type="entry name" value="ALDOKETO_REDUCTASE_2"/>
    <property type="match status" value="1"/>
</dbReference>
<dbReference type="Gene3D" id="3.20.20.100">
    <property type="entry name" value="NADP-dependent oxidoreductase domain"/>
    <property type="match status" value="1"/>
</dbReference>
<dbReference type="PANTHER" id="PTHR43827:SF3">
    <property type="entry name" value="NADP-DEPENDENT OXIDOREDUCTASE DOMAIN-CONTAINING PROTEIN"/>
    <property type="match status" value="1"/>
</dbReference>
<dbReference type="RefSeq" id="WP_164128927.1">
    <property type="nucleotide sequence ID" value="NZ_JAAGOX010000011.1"/>
</dbReference>
<dbReference type="InterPro" id="IPR023210">
    <property type="entry name" value="NADP_OxRdtase_dom"/>
</dbReference>
<name>A0A6B2NQY1_9RHOB</name>
<accession>A0A6B2NQY1</accession>
<dbReference type="PROSITE" id="PS00798">
    <property type="entry name" value="ALDOKETO_REDUCTASE_1"/>
    <property type="match status" value="1"/>
</dbReference>
<proteinExistence type="inferred from homology"/>
<comment type="similarity">
    <text evidence="1">Belongs to the aldo/keto reductase family.</text>
</comment>
<evidence type="ECO:0000256" key="7">
    <source>
        <dbReference type="PIRSR" id="PIRSR000097-3"/>
    </source>
</evidence>
<evidence type="ECO:0000256" key="3">
    <source>
        <dbReference type="ARBA" id="ARBA00023002"/>
    </source>
</evidence>
<dbReference type="SUPFAM" id="SSF51430">
    <property type="entry name" value="NAD(P)-linked oxidoreductase"/>
    <property type="match status" value="1"/>
</dbReference>
<feature type="active site" description="Proton donor" evidence="5">
    <location>
        <position position="51"/>
    </location>
</feature>
<feature type="site" description="Lowers pKa of active site Tyr" evidence="7">
    <location>
        <position position="80"/>
    </location>
</feature>
<feature type="domain" description="NADP-dependent oxidoreductase" evidence="8">
    <location>
        <begin position="24"/>
        <end position="290"/>
    </location>
</feature>
<keyword evidence="2" id="KW-0521">NADP</keyword>
<dbReference type="InterPro" id="IPR018170">
    <property type="entry name" value="Aldo/ket_reductase_CS"/>
</dbReference>
<gene>
    <name evidence="9" type="ORF">G0P99_08405</name>
</gene>
<reference evidence="9" key="1">
    <citation type="submission" date="2020-02" db="EMBL/GenBank/DDBJ databases">
        <title>Delineation of the pyrene-degrading pathway in Roseobacter clade bacteria by genomic analysis.</title>
        <authorList>
            <person name="Zhou H."/>
            <person name="Wang H."/>
        </authorList>
    </citation>
    <scope>NUCLEOTIDE SEQUENCE</scope>
    <source>
        <strain evidence="9">PrR005</strain>
    </source>
</reference>
<evidence type="ECO:0000256" key="5">
    <source>
        <dbReference type="PIRSR" id="PIRSR000097-1"/>
    </source>
</evidence>
<evidence type="ECO:0000313" key="9">
    <source>
        <dbReference type="EMBL" id="NDW44977.1"/>
    </source>
</evidence>
<evidence type="ECO:0000256" key="6">
    <source>
        <dbReference type="PIRSR" id="PIRSR000097-2"/>
    </source>
</evidence>
<dbReference type="PROSITE" id="PS00063">
    <property type="entry name" value="ALDOKETO_REDUCTASE_3"/>
    <property type="match status" value="1"/>
</dbReference>
<organism evidence="9">
    <name type="scientific">Ruegeria sp. PrR005</name>
    <dbReference type="NCBI Taxonomy" id="2706882"/>
    <lineage>
        <taxon>Bacteria</taxon>
        <taxon>Pseudomonadati</taxon>
        <taxon>Pseudomonadota</taxon>
        <taxon>Alphaproteobacteria</taxon>
        <taxon>Rhodobacterales</taxon>
        <taxon>Roseobacteraceae</taxon>
        <taxon>Ruegeria</taxon>
    </lineage>
</organism>
<evidence type="ECO:0000256" key="1">
    <source>
        <dbReference type="ARBA" id="ARBA00007905"/>
    </source>
</evidence>
<dbReference type="PIRSF" id="PIRSF000097">
    <property type="entry name" value="AKR"/>
    <property type="match status" value="1"/>
</dbReference>
<dbReference type="FunFam" id="3.20.20.100:FF:000002">
    <property type="entry name" value="2,5-diketo-D-gluconic acid reductase A"/>
    <property type="match status" value="1"/>
</dbReference>
<dbReference type="CDD" id="cd19071">
    <property type="entry name" value="AKR_AKR1-5-like"/>
    <property type="match status" value="1"/>
</dbReference>
<protein>
    <submittedName>
        <fullName evidence="9">Aldo/keto reductase</fullName>
    </submittedName>
</protein>